<dbReference type="PATRIC" id="fig|556287.8.peg.341"/>
<reference evidence="1 2" key="1">
    <citation type="journal article" date="2015" name="Phytopathology">
        <title>Genomes of Candidatus Liberibacter solanacearum haplotype A from New Zealand and the USA suggest significant genome plasticity in the species.</title>
        <authorList>
            <person name="Thompson S.M."/>
            <person name="Johnson C.P."/>
            <person name="Lu A.Y."/>
            <person name="Frampton R.A."/>
            <person name="Sullivan K.L."/>
            <person name="Fiers M.W."/>
            <person name="Crowhurst R.N."/>
            <person name="Pitman A.R."/>
            <person name="Scott I."/>
            <person name="Gudmestad N.C."/>
            <person name="Smith G.R."/>
        </authorList>
    </citation>
    <scope>NUCLEOTIDE SEQUENCE [LARGE SCALE GENOMIC DNA]</scope>
    <source>
        <strain evidence="1 2">LsoNZ1</strain>
    </source>
</reference>
<organism evidence="1 2">
    <name type="scientific">Candidatus Liberibacter solanacearum</name>
    <dbReference type="NCBI Taxonomy" id="556287"/>
    <lineage>
        <taxon>Bacteria</taxon>
        <taxon>Pseudomonadati</taxon>
        <taxon>Pseudomonadota</taxon>
        <taxon>Alphaproteobacteria</taxon>
        <taxon>Hyphomicrobiales</taxon>
        <taxon>Rhizobiaceae</taxon>
        <taxon>Liberibacter</taxon>
    </lineage>
</organism>
<proteinExistence type="predicted"/>
<dbReference type="Proteomes" id="UP000033731">
    <property type="component" value="Unassembled WGS sequence"/>
</dbReference>
<keyword evidence="2" id="KW-1185">Reference proteome</keyword>
<protein>
    <submittedName>
        <fullName evidence="1">Uncharacterized protein</fullName>
    </submittedName>
</protein>
<comment type="caution">
    <text evidence="1">The sequence shown here is derived from an EMBL/GenBank/DDBJ whole genome shotgun (WGS) entry which is preliminary data.</text>
</comment>
<evidence type="ECO:0000313" key="2">
    <source>
        <dbReference type="Proteomes" id="UP000033731"/>
    </source>
</evidence>
<gene>
    <name evidence="1" type="ORF">DJ66_0388</name>
</gene>
<dbReference type="AlphaFoldDB" id="A0A0F4VJP1"/>
<sequence>MSSPDNDLSARIPTTIKSIKDADLHDLVTAIGAEKTAYHREKLKNYKEKYSLFLIHALVEEINPAYPR</sequence>
<accession>A0A0F4VJP1</accession>
<name>A0A0F4VJP1_9HYPH</name>
<dbReference type="EMBL" id="JMTK01000002">
    <property type="protein sequence ID" value="KJZ81666.1"/>
    <property type="molecule type" value="Genomic_DNA"/>
</dbReference>
<evidence type="ECO:0000313" key="1">
    <source>
        <dbReference type="EMBL" id="KJZ81666.1"/>
    </source>
</evidence>